<reference evidence="2" key="1">
    <citation type="journal article" date="2020" name="mSystems">
        <title>Genome- and Community-Level Interaction Insights into Carbon Utilization and Element Cycling Functions of Hydrothermarchaeota in Hydrothermal Sediment.</title>
        <authorList>
            <person name="Zhou Z."/>
            <person name="Liu Y."/>
            <person name="Xu W."/>
            <person name="Pan J."/>
            <person name="Luo Z.H."/>
            <person name="Li M."/>
        </authorList>
    </citation>
    <scope>NUCLEOTIDE SEQUENCE [LARGE SCALE GENOMIC DNA]</scope>
    <source>
        <strain evidence="2">SpSt-289</strain>
    </source>
</reference>
<keyword evidence="1" id="KW-0472">Membrane</keyword>
<name>A0A7C1FT28_9CHLR</name>
<keyword evidence="1" id="KW-0812">Transmembrane</keyword>
<dbReference type="EMBL" id="DSMG01000145">
    <property type="protein sequence ID" value="HDX32620.1"/>
    <property type="molecule type" value="Genomic_DNA"/>
</dbReference>
<evidence type="ECO:0000256" key="1">
    <source>
        <dbReference type="SAM" id="Phobius"/>
    </source>
</evidence>
<proteinExistence type="predicted"/>
<protein>
    <submittedName>
        <fullName evidence="2">Uncharacterized protein</fullName>
    </submittedName>
</protein>
<comment type="caution">
    <text evidence="2">The sequence shown here is derived from an EMBL/GenBank/DDBJ whole genome shotgun (WGS) entry which is preliminary data.</text>
</comment>
<gene>
    <name evidence="2" type="ORF">ENQ20_14205</name>
</gene>
<dbReference type="AlphaFoldDB" id="A0A7C1FT28"/>
<accession>A0A7C1FT28</accession>
<feature type="transmembrane region" description="Helical" evidence="1">
    <location>
        <begin position="76"/>
        <end position="93"/>
    </location>
</feature>
<evidence type="ECO:0000313" key="2">
    <source>
        <dbReference type="EMBL" id="HDX32620.1"/>
    </source>
</evidence>
<sequence>MTTNKTRRPVKGRSAANPSNYSQLYKQSEQNQMQAAIRAAEAASSASSSSVTQRASSAEVDWGTEYGFVFTDLRRLLVISAALFAVIILIGFFL</sequence>
<organism evidence="2">
    <name type="scientific">Caldilinea aerophila</name>
    <dbReference type="NCBI Taxonomy" id="133453"/>
    <lineage>
        <taxon>Bacteria</taxon>
        <taxon>Bacillati</taxon>
        <taxon>Chloroflexota</taxon>
        <taxon>Caldilineae</taxon>
        <taxon>Caldilineales</taxon>
        <taxon>Caldilineaceae</taxon>
        <taxon>Caldilinea</taxon>
    </lineage>
</organism>
<keyword evidence="1" id="KW-1133">Transmembrane helix</keyword>